<dbReference type="InterPro" id="IPR009009">
    <property type="entry name" value="RlpA-like_DPBB"/>
</dbReference>
<dbReference type="Pfam" id="PF03330">
    <property type="entry name" value="DPBB_1"/>
    <property type="match status" value="1"/>
</dbReference>
<evidence type="ECO:0000259" key="2">
    <source>
        <dbReference type="Pfam" id="PF03330"/>
    </source>
</evidence>
<name>A0A8E2DTY2_9APHY</name>
<proteinExistence type="predicted"/>
<evidence type="ECO:0000313" key="3">
    <source>
        <dbReference type="EMBL" id="OCH95800.1"/>
    </source>
</evidence>
<evidence type="ECO:0000313" key="4">
    <source>
        <dbReference type="Proteomes" id="UP000250043"/>
    </source>
</evidence>
<accession>A0A8E2DTY2</accession>
<keyword evidence="4" id="KW-1185">Reference proteome</keyword>
<evidence type="ECO:0000256" key="1">
    <source>
        <dbReference type="ARBA" id="ARBA00022729"/>
    </source>
</evidence>
<dbReference type="PANTHER" id="PTHR31836:SF28">
    <property type="entry name" value="SRCR DOMAIN-CONTAINING PROTEIN-RELATED"/>
    <property type="match status" value="1"/>
</dbReference>
<organism evidence="3 4">
    <name type="scientific">Obba rivulosa</name>
    <dbReference type="NCBI Taxonomy" id="1052685"/>
    <lineage>
        <taxon>Eukaryota</taxon>
        <taxon>Fungi</taxon>
        <taxon>Dikarya</taxon>
        <taxon>Basidiomycota</taxon>
        <taxon>Agaricomycotina</taxon>
        <taxon>Agaricomycetes</taxon>
        <taxon>Polyporales</taxon>
        <taxon>Gelatoporiaceae</taxon>
        <taxon>Obba</taxon>
    </lineage>
</organism>
<reference evidence="3 4" key="1">
    <citation type="submission" date="2016-07" db="EMBL/GenBank/DDBJ databases">
        <title>Draft genome of the white-rot fungus Obba rivulosa 3A-2.</title>
        <authorList>
            <consortium name="DOE Joint Genome Institute"/>
            <person name="Miettinen O."/>
            <person name="Riley R."/>
            <person name="Acob R."/>
            <person name="Barry K."/>
            <person name="Cullen D."/>
            <person name="De Vries R."/>
            <person name="Hainaut M."/>
            <person name="Hatakka A."/>
            <person name="Henrissat B."/>
            <person name="Hilden K."/>
            <person name="Kuo R."/>
            <person name="Labutti K."/>
            <person name="Lipzen A."/>
            <person name="Makela M.R."/>
            <person name="Sandor L."/>
            <person name="Spatafora J.W."/>
            <person name="Grigoriev I.V."/>
            <person name="Hibbett D.S."/>
        </authorList>
    </citation>
    <scope>NUCLEOTIDE SEQUENCE [LARGE SCALE GENOMIC DNA]</scope>
    <source>
        <strain evidence="3 4">3A-2</strain>
    </source>
</reference>
<gene>
    <name evidence="3" type="ORF">OBBRIDRAFT_720074</name>
</gene>
<feature type="domain" description="RlpA-like protein double-psi beta-barrel" evidence="2">
    <location>
        <begin position="130"/>
        <end position="173"/>
    </location>
</feature>
<dbReference type="AlphaFoldDB" id="A0A8E2DTY2"/>
<sequence>MSPPLPPRRLRSPSLPPNQSQALLLRRRPLKLHLRRLLRPRLLPRLPPQAATSRASCRIRRRVKVRHLASPIQCGARSCRIGTFYATGLGACGITNTDSDFIIAVSHLLFDAFPGYDGVNPNLNPVCNKKIQAHYQGNSVTVTVTDRCTGCAVSDLDFSPAAFSQLADESIGRIFGMTWDWLD</sequence>
<dbReference type="CDD" id="cd22191">
    <property type="entry name" value="DPBB_RlpA_EXP_N-like"/>
    <property type="match status" value="1"/>
</dbReference>
<dbReference type="SUPFAM" id="SSF50685">
    <property type="entry name" value="Barwin-like endoglucanases"/>
    <property type="match status" value="1"/>
</dbReference>
<dbReference type="Gene3D" id="2.40.40.10">
    <property type="entry name" value="RlpA-like domain"/>
    <property type="match status" value="1"/>
</dbReference>
<protein>
    <recommendedName>
        <fullName evidence="2">RlpA-like protein double-psi beta-barrel domain-containing protein</fullName>
    </recommendedName>
</protein>
<dbReference type="InterPro" id="IPR051477">
    <property type="entry name" value="Expansin_CellWall"/>
</dbReference>
<keyword evidence="1" id="KW-0732">Signal</keyword>
<dbReference type="PANTHER" id="PTHR31836">
    <property type="match status" value="1"/>
</dbReference>
<dbReference type="InterPro" id="IPR036908">
    <property type="entry name" value="RlpA-like_sf"/>
</dbReference>
<dbReference type="Proteomes" id="UP000250043">
    <property type="component" value="Unassembled WGS sequence"/>
</dbReference>
<dbReference type="OrthoDB" id="623670at2759"/>
<dbReference type="EMBL" id="KV722334">
    <property type="protein sequence ID" value="OCH95800.1"/>
    <property type="molecule type" value="Genomic_DNA"/>
</dbReference>